<accession>A0ABY5GIS9</accession>
<organism evidence="2 3">
    <name type="scientific">Photobacterium atrarenae</name>
    <dbReference type="NCBI Taxonomy" id="865757"/>
    <lineage>
        <taxon>Bacteria</taxon>
        <taxon>Pseudomonadati</taxon>
        <taxon>Pseudomonadota</taxon>
        <taxon>Gammaproteobacteria</taxon>
        <taxon>Vibrionales</taxon>
        <taxon>Vibrionaceae</taxon>
        <taxon>Photobacterium</taxon>
    </lineage>
</organism>
<dbReference type="SUPFAM" id="SSF53474">
    <property type="entry name" value="alpha/beta-Hydrolases"/>
    <property type="match status" value="1"/>
</dbReference>
<evidence type="ECO:0000313" key="2">
    <source>
        <dbReference type="EMBL" id="UTV29179.1"/>
    </source>
</evidence>
<dbReference type="InterPro" id="IPR016986">
    <property type="entry name" value="UCP031982_abhydr"/>
</dbReference>
<dbReference type="InterPro" id="IPR029058">
    <property type="entry name" value="AB_hydrolase_fold"/>
</dbReference>
<gene>
    <name evidence="2" type="ORF">NNL38_08150</name>
</gene>
<dbReference type="RefSeq" id="WP_255390513.1">
    <property type="nucleotide sequence ID" value="NZ_CP101508.1"/>
</dbReference>
<keyword evidence="1" id="KW-0732">Signal</keyword>
<feature type="chain" id="PRO_5045936198" description="Dienelactone hydrolase" evidence="1">
    <location>
        <begin position="20"/>
        <end position="334"/>
    </location>
</feature>
<name>A0ABY5GIS9_9GAMM</name>
<evidence type="ECO:0008006" key="4">
    <source>
        <dbReference type="Google" id="ProtNLM"/>
    </source>
</evidence>
<dbReference type="Gene3D" id="3.40.50.1820">
    <property type="entry name" value="alpha/beta hydrolase"/>
    <property type="match status" value="1"/>
</dbReference>
<reference evidence="2" key="1">
    <citation type="submission" date="2022-07" db="EMBL/GenBank/DDBJ databases">
        <title>Genome sequencing of Photobacterium atrarenae GJH2-4.</title>
        <authorList>
            <person name="Park S.-J."/>
        </authorList>
    </citation>
    <scope>NUCLEOTIDE SEQUENCE</scope>
    <source>
        <strain evidence="2">GJH2-4</strain>
    </source>
</reference>
<dbReference type="PIRSF" id="PIRSF031982">
    <property type="entry name" value="UCP031982_abhydr"/>
    <property type="match status" value="1"/>
</dbReference>
<evidence type="ECO:0000313" key="3">
    <source>
        <dbReference type="Proteomes" id="UP001057998"/>
    </source>
</evidence>
<dbReference type="Proteomes" id="UP001057998">
    <property type="component" value="Chromosome 1"/>
</dbReference>
<evidence type="ECO:0000256" key="1">
    <source>
        <dbReference type="SAM" id="SignalP"/>
    </source>
</evidence>
<proteinExistence type="predicted"/>
<protein>
    <recommendedName>
        <fullName evidence="4">Dienelactone hydrolase</fullName>
    </recommendedName>
</protein>
<dbReference type="EMBL" id="CP101508">
    <property type="protein sequence ID" value="UTV29179.1"/>
    <property type="molecule type" value="Genomic_DNA"/>
</dbReference>
<keyword evidence="3" id="KW-1185">Reference proteome</keyword>
<feature type="signal peptide" evidence="1">
    <location>
        <begin position="1"/>
        <end position="19"/>
    </location>
</feature>
<sequence>MKKVISFLGMLMLSFSVNAGDSTEIGLQVKRIYSPDRQRDVEIYYWYPTHAQGASETFGESKVFLSTDVIRDAEIAPGQYPVVLLSHGGMRSAFVHTGWIAAALVKQGYMVVVPKPPGFDALQPQSAPYELVRRPSDISLALSSLKQHPALDQYVDHSRVFGAGFFLGGTAMMTLAGAKVSPDAYKASCEHAGVNIDCQWFSANQVDFTAIRDELIAGTTTDPRIKSYVVINPELTQTFDEQSLKAISVPVAVLDLSGSAKAALAPAKSLSEIPQLKLSRVSAATPYSAFSRCSEIGLQILAAEGADDICKEPGAVTRAAHHRKIIDEMIEVFK</sequence>